<dbReference type="InterPro" id="IPR038071">
    <property type="entry name" value="UROD/MetE-like_sf"/>
</dbReference>
<evidence type="ECO:0000259" key="1">
    <source>
        <dbReference type="Pfam" id="PF01208"/>
    </source>
</evidence>
<dbReference type="PANTHER" id="PTHR47099">
    <property type="entry name" value="METHYLCOBAMIDE:COM METHYLTRANSFERASE MTBA"/>
    <property type="match status" value="1"/>
</dbReference>
<gene>
    <name evidence="2" type="ORF">DQQ01_04290</name>
</gene>
<dbReference type="EMBL" id="CP030280">
    <property type="protein sequence ID" value="AWY97492.1"/>
    <property type="molecule type" value="Genomic_DNA"/>
</dbReference>
<dbReference type="KEGG" id="blau:DQQ01_04290"/>
<sequence length="380" mass="43521">MNARERLLCVLRGEIPDEVPVSPFVQEEYLSYYFDKKDTSRLYDAVQLAKELGFDLITRQYINAIPYFLQRSEENWQVSVKEAREGDNYVRRTRIVTPERTMEQVEAAPYNENILTGIHFSTVEYLIKDEEDFAAFKKNCPKHSKEDEEYIIQQGEIARKEVGDLGITCPWSIGGVYNLVSTYMNVQDMLCDALADEEYYEEYMNFFTDMVAEEHEIYAKSAFDAVGIQGNIANGAIMGADYFDEYVLPYERRALDVLIKAGKPTIYHNCGNAKVLYPEYKKLGITVWETVAEAPQGDSILAEAKEYFGEDLILSGNFDQVHFLKEATPEQVEERAYKQMMTGKKNGHYIFACSDYLEVGTPLENVKALLKGARAAAKYE</sequence>
<proteinExistence type="predicted"/>
<accession>A0A2Z4U8X3</accession>
<organism evidence="2 3">
    <name type="scientific">Blautia argi</name>
    <dbReference type="NCBI Taxonomy" id="1912897"/>
    <lineage>
        <taxon>Bacteria</taxon>
        <taxon>Bacillati</taxon>
        <taxon>Bacillota</taxon>
        <taxon>Clostridia</taxon>
        <taxon>Lachnospirales</taxon>
        <taxon>Lachnospiraceae</taxon>
        <taxon>Blautia</taxon>
    </lineage>
</organism>
<dbReference type="PANTHER" id="PTHR47099:SF1">
    <property type="entry name" value="METHYLCOBAMIDE:COM METHYLTRANSFERASE MTBA"/>
    <property type="match status" value="1"/>
</dbReference>
<name>A0A2Z4U8X3_9FIRM</name>
<evidence type="ECO:0000313" key="3">
    <source>
        <dbReference type="Proteomes" id="UP000250003"/>
    </source>
</evidence>
<dbReference type="Gene3D" id="3.20.20.210">
    <property type="match status" value="1"/>
</dbReference>
<protein>
    <recommendedName>
        <fullName evidence="1">Uroporphyrinogen decarboxylase (URO-D) domain-containing protein</fullName>
    </recommendedName>
</protein>
<reference evidence="3" key="1">
    <citation type="submission" date="2018-06" db="EMBL/GenBank/DDBJ databases">
        <title>Description of Blautia argi sp. nov., a new anaerobic isolated from dog feces.</title>
        <authorList>
            <person name="Chang Y.-H."/>
            <person name="Paek J."/>
            <person name="Shin Y."/>
        </authorList>
    </citation>
    <scope>NUCLEOTIDE SEQUENCE [LARGE SCALE GENOMIC DNA]</scope>
    <source>
        <strain evidence="3">KCTC 15426</strain>
    </source>
</reference>
<dbReference type="Pfam" id="PF01208">
    <property type="entry name" value="URO-D"/>
    <property type="match status" value="1"/>
</dbReference>
<dbReference type="GO" id="GO:0006779">
    <property type="term" value="P:porphyrin-containing compound biosynthetic process"/>
    <property type="evidence" value="ECO:0007669"/>
    <property type="project" value="InterPro"/>
</dbReference>
<dbReference type="InterPro" id="IPR052024">
    <property type="entry name" value="Methanogen_methyltrans"/>
</dbReference>
<evidence type="ECO:0000313" key="2">
    <source>
        <dbReference type="EMBL" id="AWY97492.1"/>
    </source>
</evidence>
<keyword evidence="3" id="KW-1185">Reference proteome</keyword>
<dbReference type="InterPro" id="IPR000257">
    <property type="entry name" value="Uroporphyrinogen_deCOase"/>
</dbReference>
<feature type="domain" description="Uroporphyrinogen decarboxylase (URO-D)" evidence="1">
    <location>
        <begin position="124"/>
        <end position="374"/>
    </location>
</feature>
<dbReference type="Proteomes" id="UP000250003">
    <property type="component" value="Chromosome"/>
</dbReference>
<dbReference type="AlphaFoldDB" id="A0A2Z4U8X3"/>
<dbReference type="RefSeq" id="WP_111918679.1">
    <property type="nucleotide sequence ID" value="NZ_CAUWHR010000012.1"/>
</dbReference>
<dbReference type="SUPFAM" id="SSF51726">
    <property type="entry name" value="UROD/MetE-like"/>
    <property type="match status" value="1"/>
</dbReference>
<dbReference type="OrthoDB" id="8452307at2"/>
<dbReference type="GO" id="GO:0004853">
    <property type="term" value="F:uroporphyrinogen decarboxylase activity"/>
    <property type="evidence" value="ECO:0007669"/>
    <property type="project" value="InterPro"/>
</dbReference>